<dbReference type="PROSITE" id="PS00973">
    <property type="entry name" value="USP_2"/>
    <property type="match status" value="1"/>
</dbReference>
<dbReference type="eggNOG" id="KOG1864">
    <property type="taxonomic scope" value="Eukaryota"/>
</dbReference>
<reference evidence="8" key="1">
    <citation type="journal article" date="2016" name="Nat. Commun.">
        <title>Genome analysis of three Pneumocystis species reveals adaptation mechanisms to life exclusively in mammalian hosts.</title>
        <authorList>
            <person name="Ma L."/>
            <person name="Chen Z."/>
            <person name="Huang D.W."/>
            <person name="Kutty G."/>
            <person name="Ishihara M."/>
            <person name="Wang H."/>
            <person name="Abouelleil A."/>
            <person name="Bishop L."/>
            <person name="Davey E."/>
            <person name="Deng R."/>
            <person name="Deng X."/>
            <person name="Fan L."/>
            <person name="Fantoni G."/>
            <person name="Fitzgerald M."/>
            <person name="Gogineni E."/>
            <person name="Goldberg J.M."/>
            <person name="Handley G."/>
            <person name="Hu X."/>
            <person name="Huber C."/>
            <person name="Jiao X."/>
            <person name="Jones K."/>
            <person name="Levin J.Z."/>
            <person name="Liu Y."/>
            <person name="Macdonald P."/>
            <person name="Melnikov A."/>
            <person name="Raley C."/>
            <person name="Sassi M."/>
            <person name="Sherman B.T."/>
            <person name="Song X."/>
            <person name="Sykes S."/>
            <person name="Tran B."/>
            <person name="Walsh L."/>
            <person name="Xia Y."/>
            <person name="Yang J."/>
            <person name="Young S."/>
            <person name="Zeng Q."/>
            <person name="Zheng X."/>
            <person name="Stephens R."/>
            <person name="Nusbaum C."/>
            <person name="Birren B.W."/>
            <person name="Azadi P."/>
            <person name="Lempicki R.A."/>
            <person name="Cuomo C.A."/>
            <person name="Kovacs J.A."/>
        </authorList>
    </citation>
    <scope>NUCLEOTIDE SEQUENCE [LARGE SCALE GENOMIC DNA]</scope>
    <source>
        <strain evidence="8">RU7</strain>
    </source>
</reference>
<dbReference type="SUPFAM" id="SSF54001">
    <property type="entry name" value="Cysteine proteinases"/>
    <property type="match status" value="1"/>
</dbReference>
<gene>
    <name evidence="7" type="ORF">T551_03334</name>
</gene>
<comment type="catalytic activity">
    <reaction evidence="1 5">
        <text>Thiol-dependent hydrolysis of ester, thioester, amide, peptide and isopeptide bonds formed by the C-terminal Gly of ubiquitin (a 76-residue protein attached to proteins as an intracellular targeting signal).</text>
        <dbReference type="EC" id="3.4.19.12"/>
    </reaction>
</comment>
<dbReference type="STRING" id="1408657.A0A0W4ZET2"/>
<dbReference type="OrthoDB" id="27652at2759"/>
<dbReference type="InterPro" id="IPR028889">
    <property type="entry name" value="USP"/>
</dbReference>
<evidence type="ECO:0000256" key="1">
    <source>
        <dbReference type="ARBA" id="ARBA00000707"/>
    </source>
</evidence>
<dbReference type="GO" id="GO:0005634">
    <property type="term" value="C:nucleus"/>
    <property type="evidence" value="ECO:0007669"/>
    <property type="project" value="TreeGrafter"/>
</dbReference>
<dbReference type="GO" id="GO:0005829">
    <property type="term" value="C:cytosol"/>
    <property type="evidence" value="ECO:0007669"/>
    <property type="project" value="TreeGrafter"/>
</dbReference>
<dbReference type="EMBL" id="LFWA01000016">
    <property type="protein sequence ID" value="KTW26872.1"/>
    <property type="molecule type" value="Genomic_DNA"/>
</dbReference>
<dbReference type="PROSITE" id="PS50235">
    <property type="entry name" value="USP_3"/>
    <property type="match status" value="1"/>
</dbReference>
<dbReference type="Proteomes" id="UP000053447">
    <property type="component" value="Unassembled WGS sequence"/>
</dbReference>
<evidence type="ECO:0000256" key="4">
    <source>
        <dbReference type="ARBA" id="ARBA00022801"/>
    </source>
</evidence>
<comment type="caution">
    <text evidence="7">The sequence shown here is derived from an EMBL/GenBank/DDBJ whole genome shotgun (WGS) entry which is preliminary data.</text>
</comment>
<evidence type="ECO:0000259" key="6">
    <source>
        <dbReference type="PROSITE" id="PS50235"/>
    </source>
</evidence>
<keyword evidence="8" id="KW-1185">Reference proteome</keyword>
<keyword evidence="3 5" id="KW-0645">Protease</keyword>
<sequence>MMLFKWIENTRGSQSGTVSSQKCSFETCLISSDGNDKLFGFENFGNTCYVNSILQILYYSKPFRYAVVRYPEPISLFPVPSSAKTSDYSAVRSEKSFTSLNLPFITSTRFSSTLFGMPFHKNNGSSIDETLSSNNIETYKKRLLTEKFNVNVDSSYCSRYGMKESLFTCVRDIFATIIQSHVKDGICSPTRFIEVLRRENEHFRSNLHQDAHEFFNYLLNSILESIEEYDKSNINTNSNFISNDKSAQYVSAKWVHSIFEGLLTSKTQCLTCGNITSRDESFLDLSIDVSKNTSVTSCLNAFFAPEMLCEKNKFHCDFCGNLQEAEKCVKIKRLPEILTLHLKRFKCAEENGDYKFFKLFHTVVYPYHLRLSNIANDVNDSDRLYELYAVVVHLGSGPCHGHYVSVIKTESGWTLFDDERVEPVNDLFVRRFFGDFPGEATAYVLFYQTVNVDSQDGSNSFDVKTLSGTLKQQHAAELAFSFPNFHEQTFGPAIMNSVLPDKINTGLASLLTKPEVQAPLQLLQPLEPVFSTEQPLNSNKRSLLGNVYDPLYQPFLPDISMCLKNNGFKESSVKLGNMEKKENVFTR</sequence>
<dbReference type="InterPro" id="IPR038765">
    <property type="entry name" value="Papain-like_cys_pep_sf"/>
</dbReference>
<keyword evidence="5" id="KW-0788">Thiol protease</keyword>
<organism evidence="7 8">
    <name type="scientific">Pneumocystis jirovecii (strain RU7)</name>
    <name type="common">Human pneumocystis pneumonia agent</name>
    <dbReference type="NCBI Taxonomy" id="1408657"/>
    <lineage>
        <taxon>Eukaryota</taxon>
        <taxon>Fungi</taxon>
        <taxon>Dikarya</taxon>
        <taxon>Ascomycota</taxon>
        <taxon>Taphrinomycotina</taxon>
        <taxon>Pneumocystomycetes</taxon>
        <taxon>Pneumocystaceae</taxon>
        <taxon>Pneumocystis</taxon>
    </lineage>
</organism>
<dbReference type="GeneID" id="28941852"/>
<dbReference type="InterPro" id="IPR050164">
    <property type="entry name" value="Peptidase_C19"/>
</dbReference>
<comment type="similarity">
    <text evidence="2 5">Belongs to the peptidase C19 family.</text>
</comment>
<dbReference type="GO" id="GO:0004843">
    <property type="term" value="F:cysteine-type deubiquitinase activity"/>
    <property type="evidence" value="ECO:0007669"/>
    <property type="project" value="UniProtKB-UniRule"/>
</dbReference>
<dbReference type="InterPro" id="IPR018200">
    <property type="entry name" value="USP_CS"/>
</dbReference>
<proteinExistence type="inferred from homology"/>
<protein>
    <recommendedName>
        <fullName evidence="5">Ubiquitin carboxyl-terminal hydrolase</fullName>
        <ecNumber evidence="5">3.4.19.12</ecNumber>
    </recommendedName>
</protein>
<dbReference type="Pfam" id="PF00443">
    <property type="entry name" value="UCH"/>
    <property type="match status" value="1"/>
</dbReference>
<keyword evidence="4 5" id="KW-0378">Hydrolase</keyword>
<dbReference type="PANTHER" id="PTHR24006">
    <property type="entry name" value="UBIQUITIN CARBOXYL-TERMINAL HYDROLASE"/>
    <property type="match status" value="1"/>
</dbReference>
<dbReference type="GO" id="GO:0016579">
    <property type="term" value="P:protein deubiquitination"/>
    <property type="evidence" value="ECO:0007669"/>
    <property type="project" value="InterPro"/>
</dbReference>
<dbReference type="EC" id="3.4.19.12" evidence="5"/>
<dbReference type="RefSeq" id="XP_018228203.1">
    <property type="nucleotide sequence ID" value="XM_018375597.1"/>
</dbReference>
<dbReference type="GO" id="GO:0140492">
    <property type="term" value="F:metal-dependent deubiquitinase activity"/>
    <property type="evidence" value="ECO:0007669"/>
    <property type="project" value="EnsemblFungi"/>
</dbReference>
<dbReference type="GO" id="GO:0006508">
    <property type="term" value="P:proteolysis"/>
    <property type="evidence" value="ECO:0007669"/>
    <property type="project" value="UniProtKB-KW"/>
</dbReference>
<dbReference type="PROSITE" id="PS00972">
    <property type="entry name" value="USP_1"/>
    <property type="match status" value="1"/>
</dbReference>
<dbReference type="PANTHER" id="PTHR24006:SF733">
    <property type="entry name" value="RE52890P"/>
    <property type="match status" value="1"/>
</dbReference>
<keyword evidence="5" id="KW-0833">Ubl conjugation pathway</keyword>
<dbReference type="Gene3D" id="3.90.70.10">
    <property type="entry name" value="Cysteine proteinases"/>
    <property type="match status" value="1"/>
</dbReference>
<evidence type="ECO:0000313" key="7">
    <source>
        <dbReference type="EMBL" id="KTW26872.1"/>
    </source>
</evidence>
<evidence type="ECO:0000256" key="5">
    <source>
        <dbReference type="RuleBase" id="RU366025"/>
    </source>
</evidence>
<dbReference type="AlphaFoldDB" id="A0A0W4ZET2"/>
<evidence type="ECO:0000256" key="3">
    <source>
        <dbReference type="ARBA" id="ARBA00022670"/>
    </source>
</evidence>
<evidence type="ECO:0000313" key="8">
    <source>
        <dbReference type="Proteomes" id="UP000053447"/>
    </source>
</evidence>
<feature type="domain" description="USP" evidence="6">
    <location>
        <begin position="39"/>
        <end position="450"/>
    </location>
</feature>
<evidence type="ECO:0000256" key="2">
    <source>
        <dbReference type="ARBA" id="ARBA00009085"/>
    </source>
</evidence>
<dbReference type="GO" id="GO:0006897">
    <property type="term" value="P:endocytosis"/>
    <property type="evidence" value="ECO:0007669"/>
    <property type="project" value="EnsemblFungi"/>
</dbReference>
<dbReference type="InterPro" id="IPR001394">
    <property type="entry name" value="Peptidase_C19_UCH"/>
</dbReference>
<dbReference type="VEuPathDB" id="FungiDB:T551_03334"/>
<accession>A0A0W4ZET2</accession>
<name>A0A0W4ZET2_PNEJ7</name>